<gene>
    <name evidence="5" type="ORF">AQUCO_00900609v1</name>
</gene>
<dbReference type="SMART" id="SM00343">
    <property type="entry name" value="ZnF_C2HC"/>
    <property type="match status" value="7"/>
</dbReference>
<dbReference type="SUPFAM" id="SSF57756">
    <property type="entry name" value="Retrovirus zinc finger-like domains"/>
    <property type="match status" value="3"/>
</dbReference>
<protein>
    <recommendedName>
        <fullName evidence="4">CCHC-type domain-containing protein</fullName>
    </recommendedName>
</protein>
<dbReference type="InterPro" id="IPR001878">
    <property type="entry name" value="Znf_CCHC"/>
</dbReference>
<dbReference type="InterPro" id="IPR036875">
    <property type="entry name" value="Znf_CCHC_sf"/>
</dbReference>
<dbReference type="InParanoid" id="A0A2G5EEH0"/>
<evidence type="ECO:0000256" key="3">
    <source>
        <dbReference type="SAM" id="MobiDB-lite"/>
    </source>
</evidence>
<feature type="compositionally biased region" description="Low complexity" evidence="3">
    <location>
        <begin position="470"/>
        <end position="490"/>
    </location>
</feature>
<dbReference type="Proteomes" id="UP000230069">
    <property type="component" value="Unassembled WGS sequence"/>
</dbReference>
<name>A0A2G5EEH0_AQUCA</name>
<sequence length="600" mass="66145">MVKKRGSKEKLIEEENENSVILLSSDDDEANEDLSLKIVEKARLRESKRKREETNGFVFDEDDGLRRSSSVTAAKGVIDLSSSSCEDVKVLDRSNGGNNNGFVVTPKVEVERKKKRKKKKKNQKIEQEVGVTEAEEPMGTVISLETEPSGVVETDKLGDTVKADERTELEGTEAVQTSDNIVLRKLLRGPRYFDPPDRNCATCYGCGEEGHNVANCSKRRKKPCFICGSFEHGIRNCSQGQDCFICKNRGHRAKDCPEKHQVNAQENKICLRCGDFGHLMFSCSIDYDPEDLKEIQCYVCKKPGHLCCVASIDPGHKEVSCYNCGQPGHTGTHIIQVCAKYRGEGAAAPSTCYKCGEEGHFVRDCANYSKPDRWMGESSTPTKKYSKKRKESLGSRSAPPNLSKVHQKKNIQHEEKDFAAQGRPKRRGGWIPDDSGDISNRKAKNNSWRSPATPTKNGQNNLVQSGGGHSSSSRPPKWKSSPSPRTPSSRGAAYPSNHMPRAANAHGSAYTSTTGISSAHGSPYPTNPPRTPSVHASAYSSNLSPRTPNLHGSAYPPHPMAPTFYPPYPVTPGLAHPYQNTYTPSRFSNSIGSGGRRHYW</sequence>
<dbReference type="GO" id="GO:0008270">
    <property type="term" value="F:zinc ion binding"/>
    <property type="evidence" value="ECO:0007669"/>
    <property type="project" value="UniProtKB-KW"/>
</dbReference>
<dbReference type="OrthoDB" id="427960at2759"/>
<feature type="coiled-coil region" evidence="2">
    <location>
        <begin position="107"/>
        <end position="135"/>
    </location>
</feature>
<reference evidence="5 6" key="1">
    <citation type="submission" date="2017-09" db="EMBL/GenBank/DDBJ databases">
        <title>WGS assembly of Aquilegia coerulea Goldsmith.</title>
        <authorList>
            <person name="Hodges S."/>
            <person name="Kramer E."/>
            <person name="Nordborg M."/>
            <person name="Tomkins J."/>
            <person name="Borevitz J."/>
            <person name="Derieg N."/>
            <person name="Yan J."/>
            <person name="Mihaltcheva S."/>
            <person name="Hayes R.D."/>
            <person name="Rokhsar D."/>
        </authorList>
    </citation>
    <scope>NUCLEOTIDE SEQUENCE [LARGE SCALE GENOMIC DNA]</scope>
    <source>
        <strain evidence="6">cv. Goldsmith</strain>
    </source>
</reference>
<evidence type="ECO:0000259" key="4">
    <source>
        <dbReference type="PROSITE" id="PS50158"/>
    </source>
</evidence>
<feature type="domain" description="CCHC-type" evidence="4">
    <location>
        <begin position="352"/>
        <end position="365"/>
    </location>
</feature>
<feature type="domain" description="CCHC-type" evidence="4">
    <location>
        <begin position="203"/>
        <end position="218"/>
    </location>
</feature>
<feature type="region of interest" description="Disordered" evidence="3">
    <location>
        <begin position="373"/>
        <end position="543"/>
    </location>
</feature>
<keyword evidence="1" id="KW-0479">Metal-binding</keyword>
<dbReference type="STRING" id="218851.A0A2G5EEH0"/>
<evidence type="ECO:0000256" key="1">
    <source>
        <dbReference type="PROSITE-ProRule" id="PRU00047"/>
    </source>
</evidence>
<keyword evidence="1" id="KW-0862">Zinc</keyword>
<dbReference type="PANTHER" id="PTHR46978">
    <property type="entry name" value="ZINC KNUCKLE (CCHC-TYPE) FAMILY PROTEIN"/>
    <property type="match status" value="1"/>
</dbReference>
<dbReference type="AlphaFoldDB" id="A0A2G5EEH0"/>
<keyword evidence="2" id="KW-0175">Coiled coil</keyword>
<dbReference type="GO" id="GO:0003676">
    <property type="term" value="F:nucleic acid binding"/>
    <property type="evidence" value="ECO:0007669"/>
    <property type="project" value="InterPro"/>
</dbReference>
<evidence type="ECO:0000256" key="2">
    <source>
        <dbReference type="SAM" id="Coils"/>
    </source>
</evidence>
<organism evidence="5 6">
    <name type="scientific">Aquilegia coerulea</name>
    <name type="common">Rocky mountain columbine</name>
    <dbReference type="NCBI Taxonomy" id="218851"/>
    <lineage>
        <taxon>Eukaryota</taxon>
        <taxon>Viridiplantae</taxon>
        <taxon>Streptophyta</taxon>
        <taxon>Embryophyta</taxon>
        <taxon>Tracheophyta</taxon>
        <taxon>Spermatophyta</taxon>
        <taxon>Magnoliopsida</taxon>
        <taxon>Ranunculales</taxon>
        <taxon>Ranunculaceae</taxon>
        <taxon>Thalictroideae</taxon>
        <taxon>Aquilegia</taxon>
    </lineage>
</organism>
<accession>A0A2G5EEH0</accession>
<keyword evidence="6" id="KW-1185">Reference proteome</keyword>
<evidence type="ECO:0000313" key="5">
    <source>
        <dbReference type="EMBL" id="PIA54165.1"/>
    </source>
</evidence>
<dbReference type="Pfam" id="PF00098">
    <property type="entry name" value="zf-CCHC"/>
    <property type="match status" value="3"/>
</dbReference>
<feature type="compositionally biased region" description="Polar residues" evidence="3">
    <location>
        <begin position="445"/>
        <end position="464"/>
    </location>
</feature>
<dbReference type="PROSITE" id="PS50158">
    <property type="entry name" value="ZF_CCHC"/>
    <property type="match status" value="3"/>
</dbReference>
<keyword evidence="1" id="KW-0863">Zinc-finger</keyword>
<dbReference type="FunCoup" id="A0A2G5EEH0">
    <property type="interactions" value="961"/>
</dbReference>
<dbReference type="EMBL" id="KZ305026">
    <property type="protein sequence ID" value="PIA54165.1"/>
    <property type="molecule type" value="Genomic_DNA"/>
</dbReference>
<feature type="domain" description="CCHC-type" evidence="4">
    <location>
        <begin position="243"/>
        <end position="258"/>
    </location>
</feature>
<proteinExistence type="predicted"/>
<dbReference type="Gene3D" id="4.10.60.10">
    <property type="entry name" value="Zinc finger, CCHC-type"/>
    <property type="match status" value="4"/>
</dbReference>
<dbReference type="PANTHER" id="PTHR46978:SF1">
    <property type="entry name" value="ZINC KNUCKLE (CCHC-TYPE) FAMILY PROTEIN"/>
    <property type="match status" value="1"/>
</dbReference>
<feature type="compositionally biased region" description="Polar residues" evidence="3">
    <location>
        <begin position="509"/>
        <end position="520"/>
    </location>
</feature>
<evidence type="ECO:0000313" key="6">
    <source>
        <dbReference type="Proteomes" id="UP000230069"/>
    </source>
</evidence>